<keyword evidence="2" id="KW-1185">Reference proteome</keyword>
<sequence>MTKGFTVPMLCINTVPYLELKFCPVSWRKMFTPIVIRVRFRLASEKKPSLGDPFLIFWLRAVRISLNSTSISSEEYRPSLSKVRDLKASSERSRLLHIPPESTIRRLPGTKE</sequence>
<protein>
    <submittedName>
        <fullName evidence="1">Uncharacterized protein</fullName>
    </submittedName>
</protein>
<comment type="caution">
    <text evidence="1">The sequence shown here is derived from an EMBL/GenBank/DDBJ whole genome shotgun (WGS) entry which is preliminary data.</text>
</comment>
<reference evidence="1" key="2">
    <citation type="submission" date="2021-10" db="EMBL/GenBank/DDBJ databases">
        <authorList>
            <person name="Piombo E."/>
        </authorList>
    </citation>
    <scope>NUCLEOTIDE SEQUENCE</scope>
</reference>
<accession>A0ACA9TJA9</accession>
<evidence type="ECO:0000313" key="2">
    <source>
        <dbReference type="Proteomes" id="UP000836387"/>
    </source>
</evidence>
<evidence type="ECO:0000313" key="1">
    <source>
        <dbReference type="EMBL" id="CAG9941040.1"/>
    </source>
</evidence>
<dbReference type="EMBL" id="CADEHS020000005">
    <property type="protein sequence ID" value="CAG9941040.1"/>
    <property type="molecule type" value="Genomic_DNA"/>
</dbReference>
<name>A0ACA9TJA9_BIOOC</name>
<reference evidence="1" key="1">
    <citation type="submission" date="2020-04" db="EMBL/GenBank/DDBJ databases">
        <authorList>
            <person name="Broberg M."/>
        </authorList>
    </citation>
    <scope>NUCLEOTIDE SEQUENCE</scope>
</reference>
<organism evidence="1 2">
    <name type="scientific">Clonostachys rosea f. rosea IK726</name>
    <dbReference type="NCBI Taxonomy" id="1349383"/>
    <lineage>
        <taxon>Eukaryota</taxon>
        <taxon>Fungi</taxon>
        <taxon>Dikarya</taxon>
        <taxon>Ascomycota</taxon>
        <taxon>Pezizomycotina</taxon>
        <taxon>Sordariomycetes</taxon>
        <taxon>Hypocreomycetidae</taxon>
        <taxon>Hypocreales</taxon>
        <taxon>Bionectriaceae</taxon>
        <taxon>Clonostachys</taxon>
    </lineage>
</organism>
<dbReference type="Proteomes" id="UP000836387">
    <property type="component" value="Unassembled WGS sequence"/>
</dbReference>
<proteinExistence type="predicted"/>
<gene>
    <name evidence="1" type="ORF">CRV2_00002464</name>
</gene>